<keyword evidence="1" id="KW-1133">Transmembrane helix</keyword>
<dbReference type="HOGENOM" id="CLU_3214266_0_0_9"/>
<keyword evidence="1" id="KW-0472">Membrane</keyword>
<reference evidence="2 3" key="1">
    <citation type="submission" date="2009-02" db="EMBL/GenBank/DDBJ databases">
        <title>Draft genome sequence of Clostridium asparagiforme (DSM 15981).</title>
        <authorList>
            <person name="Sudarsanam P."/>
            <person name="Ley R."/>
            <person name="Guruge J."/>
            <person name="Turnbaugh P.J."/>
            <person name="Mahowald M."/>
            <person name="Liep D."/>
            <person name="Gordon J."/>
        </authorList>
    </citation>
    <scope>NUCLEOTIDE SEQUENCE [LARGE SCALE GENOMIC DNA]</scope>
    <source>
        <strain evidence="2 3">DSM 15981</strain>
    </source>
</reference>
<organism evidence="2 3">
    <name type="scientific">[Clostridium] asparagiforme DSM 15981</name>
    <dbReference type="NCBI Taxonomy" id="518636"/>
    <lineage>
        <taxon>Bacteria</taxon>
        <taxon>Bacillati</taxon>
        <taxon>Bacillota</taxon>
        <taxon>Clostridia</taxon>
        <taxon>Lachnospirales</taxon>
        <taxon>Lachnospiraceae</taxon>
        <taxon>Enterocloster</taxon>
    </lineage>
</organism>
<protein>
    <submittedName>
        <fullName evidence="2">Uncharacterized protein</fullName>
    </submittedName>
</protein>
<dbReference type="EMBL" id="ACCJ01000366">
    <property type="protein sequence ID" value="EEG53454.1"/>
    <property type="molecule type" value="Genomic_DNA"/>
</dbReference>
<evidence type="ECO:0000313" key="3">
    <source>
        <dbReference type="Proteomes" id="UP000004756"/>
    </source>
</evidence>
<gene>
    <name evidence="2" type="ORF">CLOSTASPAR_04488</name>
</gene>
<comment type="caution">
    <text evidence="2">The sequence shown here is derived from an EMBL/GenBank/DDBJ whole genome shotgun (WGS) entry which is preliminary data.</text>
</comment>
<evidence type="ECO:0000256" key="1">
    <source>
        <dbReference type="SAM" id="Phobius"/>
    </source>
</evidence>
<keyword evidence="1" id="KW-0812">Transmembrane</keyword>
<accession>C0D5E2</accession>
<sequence length="44" mass="5594">MVFYFVSWLFCIYFKDNMWSFQIFYHILKFYTIISFYFAVKHSA</sequence>
<proteinExistence type="predicted"/>
<evidence type="ECO:0000313" key="2">
    <source>
        <dbReference type="EMBL" id="EEG53454.1"/>
    </source>
</evidence>
<feature type="transmembrane region" description="Helical" evidence="1">
    <location>
        <begin position="23"/>
        <end position="40"/>
    </location>
</feature>
<dbReference type="AlphaFoldDB" id="C0D5E2"/>
<name>C0D5E2_9FIRM</name>
<dbReference type="Proteomes" id="UP000004756">
    <property type="component" value="Unassembled WGS sequence"/>
</dbReference>
<keyword evidence="3" id="KW-1185">Reference proteome</keyword>